<organism evidence="1 2">
    <name type="scientific">Streptomyces hoynatensis</name>
    <dbReference type="NCBI Taxonomy" id="1141874"/>
    <lineage>
        <taxon>Bacteria</taxon>
        <taxon>Bacillati</taxon>
        <taxon>Actinomycetota</taxon>
        <taxon>Actinomycetes</taxon>
        <taxon>Kitasatosporales</taxon>
        <taxon>Streptomycetaceae</taxon>
        <taxon>Streptomyces</taxon>
    </lineage>
</organism>
<protein>
    <submittedName>
        <fullName evidence="1">Uncharacterized protein</fullName>
    </submittedName>
</protein>
<keyword evidence="2" id="KW-1185">Reference proteome</keyword>
<evidence type="ECO:0000313" key="2">
    <source>
        <dbReference type="Proteomes" id="UP000272474"/>
    </source>
</evidence>
<evidence type="ECO:0000313" key="1">
    <source>
        <dbReference type="EMBL" id="RKN40948.1"/>
    </source>
</evidence>
<sequence>MALDNAAVLKPGTGYIYLADPDTAKPTVTDPLAPGPGWSNLGHTSLSNGISFGRDGDTPETLGSWQNPALRTTDPTITYTLTINALQASVETYQLYFGAGPEAVQPDGSFRIPARPTAQVRALLVIAVDGTVFLPLWHPRVSLVGSDAITFDPNALAEFPVTATFLGSSLLDGALGEWAVLGSGGSGS</sequence>
<accession>A0A3A9YY14</accession>
<gene>
    <name evidence="1" type="ORF">D7294_17120</name>
</gene>
<comment type="caution">
    <text evidence="1">The sequence shown here is derived from an EMBL/GenBank/DDBJ whole genome shotgun (WGS) entry which is preliminary data.</text>
</comment>
<reference evidence="1 2" key="1">
    <citation type="journal article" date="2014" name="Int. J. Syst. Evol. Microbiol.">
        <title>Streptomyces hoynatensis sp. nov., isolated from deep marine sediment.</title>
        <authorList>
            <person name="Veyisoglu A."/>
            <person name="Sahin N."/>
        </authorList>
    </citation>
    <scope>NUCLEOTIDE SEQUENCE [LARGE SCALE GENOMIC DNA]</scope>
    <source>
        <strain evidence="1 2">KCTC 29097</strain>
    </source>
</reference>
<name>A0A3A9YY14_9ACTN</name>
<dbReference type="RefSeq" id="WP_120680902.1">
    <property type="nucleotide sequence ID" value="NZ_RBAL01000009.1"/>
</dbReference>
<proteinExistence type="predicted"/>
<dbReference type="AlphaFoldDB" id="A0A3A9YY14"/>
<dbReference type="EMBL" id="RBAL01000009">
    <property type="protein sequence ID" value="RKN40948.1"/>
    <property type="molecule type" value="Genomic_DNA"/>
</dbReference>
<dbReference type="Proteomes" id="UP000272474">
    <property type="component" value="Unassembled WGS sequence"/>
</dbReference>
<dbReference type="Pfam" id="PF25681">
    <property type="entry name" value="Phage_TTP_17"/>
    <property type="match status" value="1"/>
</dbReference>
<dbReference type="InterPro" id="IPR058154">
    <property type="entry name" value="Bxb1_TTP-like"/>
</dbReference>
<dbReference type="OrthoDB" id="3537183at2"/>